<dbReference type="Proteomes" id="UP000240883">
    <property type="component" value="Unassembled WGS sequence"/>
</dbReference>
<dbReference type="Pfam" id="PF20684">
    <property type="entry name" value="Fung_rhodopsin"/>
    <property type="match status" value="1"/>
</dbReference>
<comment type="similarity">
    <text evidence="5">Belongs to the SAT4 family.</text>
</comment>
<dbReference type="PANTHER" id="PTHR33048:SF146">
    <property type="entry name" value="INTEGRAL MEMBRANE PROTEIN"/>
    <property type="match status" value="1"/>
</dbReference>
<accession>A0A2T2NWC7</accession>
<keyword evidence="10" id="KW-1185">Reference proteome</keyword>
<evidence type="ECO:0000256" key="7">
    <source>
        <dbReference type="SAM" id="Phobius"/>
    </source>
</evidence>
<evidence type="ECO:0000256" key="3">
    <source>
        <dbReference type="ARBA" id="ARBA00022989"/>
    </source>
</evidence>
<feature type="transmembrane region" description="Helical" evidence="7">
    <location>
        <begin position="214"/>
        <end position="233"/>
    </location>
</feature>
<feature type="compositionally biased region" description="Low complexity" evidence="6">
    <location>
        <begin position="285"/>
        <end position="299"/>
    </location>
</feature>
<dbReference type="InterPro" id="IPR052337">
    <property type="entry name" value="SAT4-like"/>
</dbReference>
<evidence type="ECO:0000256" key="6">
    <source>
        <dbReference type="SAM" id="MobiDB-lite"/>
    </source>
</evidence>
<feature type="transmembrane region" description="Helical" evidence="7">
    <location>
        <begin position="130"/>
        <end position="152"/>
    </location>
</feature>
<dbReference type="InterPro" id="IPR049326">
    <property type="entry name" value="Rhodopsin_dom_fungi"/>
</dbReference>
<dbReference type="STRING" id="1448308.A0A2T2NWC7"/>
<gene>
    <name evidence="9" type="ORF">BS50DRAFT_571040</name>
</gene>
<evidence type="ECO:0000259" key="8">
    <source>
        <dbReference type="Pfam" id="PF20684"/>
    </source>
</evidence>
<feature type="transmembrane region" description="Helical" evidence="7">
    <location>
        <begin position="182"/>
        <end position="202"/>
    </location>
</feature>
<feature type="transmembrane region" description="Helical" evidence="7">
    <location>
        <begin position="94"/>
        <end position="118"/>
    </location>
</feature>
<feature type="transmembrane region" description="Helical" evidence="7">
    <location>
        <begin position="50"/>
        <end position="74"/>
    </location>
</feature>
<evidence type="ECO:0000256" key="4">
    <source>
        <dbReference type="ARBA" id="ARBA00023136"/>
    </source>
</evidence>
<dbReference type="GO" id="GO:0016020">
    <property type="term" value="C:membrane"/>
    <property type="evidence" value="ECO:0007669"/>
    <property type="project" value="UniProtKB-SubCell"/>
</dbReference>
<dbReference type="PANTHER" id="PTHR33048">
    <property type="entry name" value="PTH11-LIKE INTEGRAL MEMBRANE PROTEIN (AFU_ORTHOLOGUE AFUA_5G11245)"/>
    <property type="match status" value="1"/>
</dbReference>
<proteinExistence type="inferred from homology"/>
<protein>
    <recommendedName>
        <fullName evidence="8">Rhodopsin domain-containing protein</fullName>
    </recommendedName>
</protein>
<dbReference type="OrthoDB" id="5331848at2759"/>
<reference evidence="9 10" key="1">
    <citation type="journal article" date="2018" name="Front. Microbiol.">
        <title>Genome-Wide Analysis of Corynespora cassiicola Leaf Fall Disease Putative Effectors.</title>
        <authorList>
            <person name="Lopez D."/>
            <person name="Ribeiro S."/>
            <person name="Label P."/>
            <person name="Fumanal B."/>
            <person name="Venisse J.S."/>
            <person name="Kohler A."/>
            <person name="de Oliveira R.R."/>
            <person name="Labutti K."/>
            <person name="Lipzen A."/>
            <person name="Lail K."/>
            <person name="Bauer D."/>
            <person name="Ohm R.A."/>
            <person name="Barry K.W."/>
            <person name="Spatafora J."/>
            <person name="Grigoriev I.V."/>
            <person name="Martin F.M."/>
            <person name="Pujade-Renaud V."/>
        </authorList>
    </citation>
    <scope>NUCLEOTIDE SEQUENCE [LARGE SCALE GENOMIC DNA]</scope>
    <source>
        <strain evidence="9 10">Philippines</strain>
    </source>
</reference>
<feature type="transmembrane region" description="Helical" evidence="7">
    <location>
        <begin position="253"/>
        <end position="273"/>
    </location>
</feature>
<keyword evidence="2 7" id="KW-0812">Transmembrane</keyword>
<dbReference type="EMBL" id="KZ678132">
    <property type="protein sequence ID" value="PSN69669.1"/>
    <property type="molecule type" value="Genomic_DNA"/>
</dbReference>
<sequence>MVASQFNYPDVDRGSHLAATYIAGCAISSIFVASRFFARFSIAGVGIDDWCMLLTWVVFLALTVCFSILCFEGGTRHLAYLSLNPEHAREVVKMNWVAQPLAIFCLGSGKIAIALLIVRLLNRASVWRRWSLYITSAWTMINTVLMIVFTFVQCENPAALWDERLRGQTKCWDPRVQSSFSIYGASFHAAMDFFLAILPVTLVWGLRTDFRKKLALCTLLGCGGLTGICAAIKTSKLIALNARSDFTWETFSLFLWTGIEIILLIICGSIPALKPVYAICMGRRNGSSSSSRRYTSGTGPTKAAPVRRSYMRQNETDAEATYALRNVSTPPTVVLSRPSEEEVGMAIEYEKSNGIQVTRTFEIQ</sequence>
<feature type="transmembrane region" description="Helical" evidence="7">
    <location>
        <begin position="18"/>
        <end position="38"/>
    </location>
</feature>
<evidence type="ECO:0000256" key="2">
    <source>
        <dbReference type="ARBA" id="ARBA00022692"/>
    </source>
</evidence>
<evidence type="ECO:0000256" key="1">
    <source>
        <dbReference type="ARBA" id="ARBA00004141"/>
    </source>
</evidence>
<name>A0A2T2NWC7_CORCC</name>
<keyword evidence="4 7" id="KW-0472">Membrane</keyword>
<keyword evidence="3 7" id="KW-1133">Transmembrane helix</keyword>
<evidence type="ECO:0000256" key="5">
    <source>
        <dbReference type="ARBA" id="ARBA00038359"/>
    </source>
</evidence>
<comment type="subcellular location">
    <subcellularLocation>
        <location evidence="1">Membrane</location>
        <topology evidence="1">Multi-pass membrane protein</topology>
    </subcellularLocation>
</comment>
<dbReference type="AlphaFoldDB" id="A0A2T2NWC7"/>
<organism evidence="9 10">
    <name type="scientific">Corynespora cassiicola Philippines</name>
    <dbReference type="NCBI Taxonomy" id="1448308"/>
    <lineage>
        <taxon>Eukaryota</taxon>
        <taxon>Fungi</taxon>
        <taxon>Dikarya</taxon>
        <taxon>Ascomycota</taxon>
        <taxon>Pezizomycotina</taxon>
        <taxon>Dothideomycetes</taxon>
        <taxon>Pleosporomycetidae</taxon>
        <taxon>Pleosporales</taxon>
        <taxon>Corynesporascaceae</taxon>
        <taxon>Corynespora</taxon>
    </lineage>
</organism>
<feature type="region of interest" description="Disordered" evidence="6">
    <location>
        <begin position="285"/>
        <end position="309"/>
    </location>
</feature>
<evidence type="ECO:0000313" key="9">
    <source>
        <dbReference type="EMBL" id="PSN69669.1"/>
    </source>
</evidence>
<feature type="domain" description="Rhodopsin" evidence="8">
    <location>
        <begin position="35"/>
        <end position="277"/>
    </location>
</feature>
<evidence type="ECO:0000313" key="10">
    <source>
        <dbReference type="Proteomes" id="UP000240883"/>
    </source>
</evidence>